<organism evidence="1 2">
    <name type="scientific">Sinanodonta woodiana</name>
    <name type="common">Chinese pond mussel</name>
    <name type="synonym">Anodonta woodiana</name>
    <dbReference type="NCBI Taxonomy" id="1069815"/>
    <lineage>
        <taxon>Eukaryota</taxon>
        <taxon>Metazoa</taxon>
        <taxon>Spiralia</taxon>
        <taxon>Lophotrochozoa</taxon>
        <taxon>Mollusca</taxon>
        <taxon>Bivalvia</taxon>
        <taxon>Autobranchia</taxon>
        <taxon>Heteroconchia</taxon>
        <taxon>Palaeoheterodonta</taxon>
        <taxon>Unionida</taxon>
        <taxon>Unionoidea</taxon>
        <taxon>Unionidae</taxon>
        <taxon>Unioninae</taxon>
        <taxon>Sinanodonta</taxon>
    </lineage>
</organism>
<proteinExistence type="predicted"/>
<comment type="caution">
    <text evidence="1">The sequence shown here is derived from an EMBL/GenBank/DDBJ whole genome shotgun (WGS) entry which is preliminary data.</text>
</comment>
<evidence type="ECO:0000313" key="1">
    <source>
        <dbReference type="EMBL" id="KAL3867407.1"/>
    </source>
</evidence>
<dbReference type="Proteomes" id="UP001634394">
    <property type="component" value="Unassembled WGS sequence"/>
</dbReference>
<evidence type="ECO:0000313" key="2">
    <source>
        <dbReference type="Proteomes" id="UP001634394"/>
    </source>
</evidence>
<gene>
    <name evidence="1" type="ORF">ACJMK2_044609</name>
</gene>
<reference evidence="1 2" key="1">
    <citation type="submission" date="2024-11" db="EMBL/GenBank/DDBJ databases">
        <title>Chromosome-level genome assembly of the freshwater bivalve Anodonta woodiana.</title>
        <authorList>
            <person name="Chen X."/>
        </authorList>
    </citation>
    <scope>NUCLEOTIDE SEQUENCE [LARGE SCALE GENOMIC DNA]</scope>
    <source>
        <strain evidence="1">MN2024</strain>
        <tissue evidence="1">Gills</tissue>
    </source>
</reference>
<dbReference type="AlphaFoldDB" id="A0ABD3W0K8"/>
<protein>
    <submittedName>
        <fullName evidence="1">Uncharacterized protein</fullName>
    </submittedName>
</protein>
<dbReference type="EMBL" id="JBJQND010000009">
    <property type="protein sequence ID" value="KAL3867407.1"/>
    <property type="molecule type" value="Genomic_DNA"/>
</dbReference>
<accession>A0ABD3W0K8</accession>
<name>A0ABD3W0K8_SINWO</name>
<sequence length="88" mass="10052">MLAAIDQQEEFKEDLLGALDKLRKAWGLVKPVTLHNCFMHAFFPENEEFHGFSPSAIPHLEEDDGLYECIGIPMDGFVRMAIETDKEQ</sequence>
<keyword evidence="2" id="KW-1185">Reference proteome</keyword>